<feature type="domain" description="Methyltransferase" evidence="2">
    <location>
        <begin position="90"/>
        <end position="189"/>
    </location>
</feature>
<dbReference type="SUPFAM" id="SSF53335">
    <property type="entry name" value="S-adenosyl-L-methionine-dependent methyltransferases"/>
    <property type="match status" value="1"/>
</dbReference>
<dbReference type="InterPro" id="IPR029063">
    <property type="entry name" value="SAM-dependent_MTases_sf"/>
</dbReference>
<reference evidence="3" key="1">
    <citation type="submission" date="2021-01" db="EMBL/GenBank/DDBJ databases">
        <authorList>
            <person name="Corre E."/>
            <person name="Pelletier E."/>
            <person name="Niang G."/>
            <person name="Scheremetjew M."/>
            <person name="Finn R."/>
            <person name="Kale V."/>
            <person name="Holt S."/>
            <person name="Cochrane G."/>
            <person name="Meng A."/>
            <person name="Brown T."/>
            <person name="Cohen L."/>
        </authorList>
    </citation>
    <scope>NUCLEOTIDE SEQUENCE</scope>
    <source>
        <strain evidence="3">CCMP1374</strain>
    </source>
</reference>
<dbReference type="PANTHER" id="PTHR43861">
    <property type="entry name" value="TRANS-ACONITATE 2-METHYLTRANSFERASE-RELATED"/>
    <property type="match status" value="1"/>
</dbReference>
<gene>
    <name evidence="3" type="ORF">PANT1444_LOCUS336</name>
</gene>
<organism evidence="3">
    <name type="scientific">Phaeocystis antarctica</name>
    <dbReference type="NCBI Taxonomy" id="33657"/>
    <lineage>
        <taxon>Eukaryota</taxon>
        <taxon>Haptista</taxon>
        <taxon>Haptophyta</taxon>
        <taxon>Prymnesiophyceae</taxon>
        <taxon>Phaeocystales</taxon>
        <taxon>Phaeocystaceae</taxon>
        <taxon>Phaeocystis</taxon>
    </lineage>
</organism>
<sequence length="297" mass="32153">MPLPRRLLTVVSSASRRAAPRQPREARMLSTMAVESSGLTKREDTESLDISYGEQGAEQYDWVADESLPHRYVGKYSIIKACGDPTGLSVLDCACGNGAYLLKMLDSGAAKATGVDWSSHNLAIATASLLRAGYSEGRFETLQADLSKPAAYHGGPYDLILMNFAVCYASTFEELRAWTDNAFINLAPGSRLVLSNTRMALPEPECSELASKFGIQYKSLGDGSSAKSFDRGTVTFPNGWEAETAYIAGETLGRAIREAGFSTVEKIDMEPDPGYSGAEDIRRLASLVPYDLFVATK</sequence>
<keyword evidence="1" id="KW-0808">Transferase</keyword>
<dbReference type="Pfam" id="PF13649">
    <property type="entry name" value="Methyltransf_25"/>
    <property type="match status" value="1"/>
</dbReference>
<dbReference type="CDD" id="cd02440">
    <property type="entry name" value="AdoMet_MTases"/>
    <property type="match status" value="1"/>
</dbReference>
<dbReference type="AlphaFoldDB" id="A0A7S0H5A9"/>
<proteinExistence type="predicted"/>
<evidence type="ECO:0000259" key="2">
    <source>
        <dbReference type="Pfam" id="PF13649"/>
    </source>
</evidence>
<accession>A0A7S0H5A9</accession>
<protein>
    <recommendedName>
        <fullName evidence="2">Methyltransferase domain-containing protein</fullName>
    </recommendedName>
</protein>
<dbReference type="Gene3D" id="3.40.50.150">
    <property type="entry name" value="Vaccinia Virus protein VP39"/>
    <property type="match status" value="1"/>
</dbReference>
<name>A0A7S0H5A9_9EUKA</name>
<evidence type="ECO:0000313" key="3">
    <source>
        <dbReference type="EMBL" id="CAD8466554.1"/>
    </source>
</evidence>
<dbReference type="GO" id="GO:0016740">
    <property type="term" value="F:transferase activity"/>
    <property type="evidence" value="ECO:0007669"/>
    <property type="project" value="UniProtKB-KW"/>
</dbReference>
<evidence type="ECO:0000256" key="1">
    <source>
        <dbReference type="ARBA" id="ARBA00022679"/>
    </source>
</evidence>
<dbReference type="EMBL" id="HBEP01000582">
    <property type="protein sequence ID" value="CAD8466554.1"/>
    <property type="molecule type" value="Transcribed_RNA"/>
</dbReference>
<dbReference type="InterPro" id="IPR041698">
    <property type="entry name" value="Methyltransf_25"/>
</dbReference>